<dbReference type="EMBL" id="FOCO01000004">
    <property type="protein sequence ID" value="SEM92703.1"/>
    <property type="molecule type" value="Genomic_DNA"/>
</dbReference>
<dbReference type="PANTHER" id="PTHR34301:SF8">
    <property type="entry name" value="ATPASE DOMAIN-CONTAINING PROTEIN"/>
    <property type="match status" value="1"/>
</dbReference>
<evidence type="ECO:0000313" key="1">
    <source>
        <dbReference type="EMBL" id="SEM92703.1"/>
    </source>
</evidence>
<sequence>MLDSQDESLMGFVQQSQVLFTNFVKQISDRHVPARFIFCGIGESTEKIMAAHASADRYFHAVGLGQLPWEARFEIVSSAAEKIGIRNDRDTTIRIARISDGFPHYVHFISEKLFWRVYEAKNQGIITAELFSEAMADAASAMDISLRGPYEAATRKYSDDYESVLWAAADGHELSRRSADIFTSYERIMKARDQKPLDRTRFNQRLNSLKKPTHASILSGTRQGWYEFTEKMLRGYVRLRAEQSNVVLDMDHPA</sequence>
<dbReference type="AlphaFoldDB" id="A0A1H8CC88"/>
<reference evidence="1 2" key="1">
    <citation type="submission" date="2016-10" db="EMBL/GenBank/DDBJ databases">
        <authorList>
            <person name="de Groot N.N."/>
        </authorList>
    </citation>
    <scope>NUCLEOTIDE SEQUENCE [LARGE SCALE GENOMIC DNA]</scope>
    <source>
        <strain evidence="1 2">CGMCC 1.10836</strain>
    </source>
</reference>
<gene>
    <name evidence="1" type="ORF">SAMN05216227_1004146</name>
</gene>
<accession>A0A1H8CC88</accession>
<organism evidence="1 2">
    <name type="scientific">Pseudorhodobacter antarcticus</name>
    <dbReference type="NCBI Taxonomy" id="1077947"/>
    <lineage>
        <taxon>Bacteria</taxon>
        <taxon>Pseudomonadati</taxon>
        <taxon>Pseudomonadota</taxon>
        <taxon>Alphaproteobacteria</taxon>
        <taxon>Rhodobacterales</taxon>
        <taxon>Paracoccaceae</taxon>
        <taxon>Pseudorhodobacter</taxon>
    </lineage>
</organism>
<dbReference type="RefSeq" id="WP_139193919.1">
    <property type="nucleotide sequence ID" value="NZ_FOCO01000004.1"/>
</dbReference>
<dbReference type="PANTHER" id="PTHR34301">
    <property type="entry name" value="DNA-BINDING PROTEIN-RELATED"/>
    <property type="match status" value="1"/>
</dbReference>
<evidence type="ECO:0000313" key="2">
    <source>
        <dbReference type="Proteomes" id="UP000183002"/>
    </source>
</evidence>
<keyword evidence="2" id="KW-1185">Reference proteome</keyword>
<dbReference type="Proteomes" id="UP000183002">
    <property type="component" value="Unassembled WGS sequence"/>
</dbReference>
<proteinExistence type="predicted"/>
<protein>
    <submittedName>
        <fullName evidence="1">Uncharacterized protein</fullName>
    </submittedName>
</protein>
<dbReference type="OrthoDB" id="7209686at2"/>
<name>A0A1H8CC88_9RHOB</name>